<reference evidence="9 10" key="1">
    <citation type="submission" date="2019-02" db="EMBL/GenBank/DDBJ databases">
        <title>Deep-cultivation of Planctomycetes and their phenomic and genomic characterization uncovers novel biology.</title>
        <authorList>
            <person name="Wiegand S."/>
            <person name="Jogler M."/>
            <person name="Boedeker C."/>
            <person name="Pinto D."/>
            <person name="Vollmers J."/>
            <person name="Rivas-Marin E."/>
            <person name="Kohn T."/>
            <person name="Peeters S.H."/>
            <person name="Heuer A."/>
            <person name="Rast P."/>
            <person name="Oberbeckmann S."/>
            <person name="Bunk B."/>
            <person name="Jeske O."/>
            <person name="Meyerdierks A."/>
            <person name="Storesund J.E."/>
            <person name="Kallscheuer N."/>
            <person name="Luecker S."/>
            <person name="Lage O.M."/>
            <person name="Pohl T."/>
            <person name="Merkel B.J."/>
            <person name="Hornburger P."/>
            <person name="Mueller R.-W."/>
            <person name="Bruemmer F."/>
            <person name="Labrenz M."/>
            <person name="Spormann A.M."/>
            <person name="Op Den Camp H."/>
            <person name="Overmann J."/>
            <person name="Amann R."/>
            <person name="Jetten M.S.M."/>
            <person name="Mascher T."/>
            <person name="Medema M.H."/>
            <person name="Devos D.P."/>
            <person name="Kaster A.-K."/>
            <person name="Ovreas L."/>
            <person name="Rohde M."/>
            <person name="Galperin M.Y."/>
            <person name="Jogler C."/>
        </authorList>
    </citation>
    <scope>NUCLEOTIDE SEQUENCE [LARGE SCALE GENOMIC DNA]</scope>
    <source>
        <strain evidence="9 10">KOR34</strain>
    </source>
</reference>
<dbReference type="EMBL" id="SIHJ01000001">
    <property type="protein sequence ID" value="TWT37135.1"/>
    <property type="molecule type" value="Genomic_DNA"/>
</dbReference>
<dbReference type="PANTHER" id="PTHR30026">
    <property type="entry name" value="OUTER MEMBRANE PROTEIN TOLC"/>
    <property type="match status" value="1"/>
</dbReference>
<keyword evidence="4" id="KW-1134">Transmembrane beta strand</keyword>
<evidence type="ECO:0000256" key="7">
    <source>
        <dbReference type="ARBA" id="ARBA00023237"/>
    </source>
</evidence>
<keyword evidence="3" id="KW-0813">Transport</keyword>
<name>A0A5C5VHC9_9BACT</name>
<keyword evidence="7" id="KW-0998">Cell outer membrane</keyword>
<comment type="subcellular location">
    <subcellularLocation>
        <location evidence="1">Cell outer membrane</location>
    </subcellularLocation>
</comment>
<dbReference type="GO" id="GO:1990281">
    <property type="term" value="C:efflux pump complex"/>
    <property type="evidence" value="ECO:0007669"/>
    <property type="project" value="TreeGrafter"/>
</dbReference>
<keyword evidence="10" id="KW-1185">Reference proteome</keyword>
<accession>A0A5C5VHC9</accession>
<dbReference type="GO" id="GO:0015288">
    <property type="term" value="F:porin activity"/>
    <property type="evidence" value="ECO:0007669"/>
    <property type="project" value="TreeGrafter"/>
</dbReference>
<gene>
    <name evidence="9" type="ORF">KOR34_20820</name>
</gene>
<dbReference type="RefSeq" id="WP_146564489.1">
    <property type="nucleotide sequence ID" value="NZ_SIHJ01000001.1"/>
</dbReference>
<dbReference type="Gene3D" id="1.20.1600.10">
    <property type="entry name" value="Outer membrane efflux proteins (OEP)"/>
    <property type="match status" value="1"/>
</dbReference>
<proteinExistence type="inferred from homology"/>
<comment type="caution">
    <text evidence="9">The sequence shown here is derived from an EMBL/GenBank/DDBJ whole genome shotgun (WGS) entry which is preliminary data.</text>
</comment>
<dbReference type="SUPFAM" id="SSF56954">
    <property type="entry name" value="Outer membrane efflux proteins (OEP)"/>
    <property type="match status" value="1"/>
</dbReference>
<dbReference type="GO" id="GO:0009279">
    <property type="term" value="C:cell outer membrane"/>
    <property type="evidence" value="ECO:0007669"/>
    <property type="project" value="UniProtKB-SubCell"/>
</dbReference>
<evidence type="ECO:0000256" key="8">
    <source>
        <dbReference type="SAM" id="MobiDB-lite"/>
    </source>
</evidence>
<protein>
    <submittedName>
        <fullName evidence="9">Outer membrane efflux protein</fullName>
    </submittedName>
</protein>
<dbReference type="PANTHER" id="PTHR30026:SF23">
    <property type="entry name" value="TO APRF-PUTATIVE OUTER MEMBRANE EFFLUX PROTEIN OR SECRETED ALKALINE PHOSPHATASE-RELATED"/>
    <property type="match status" value="1"/>
</dbReference>
<evidence type="ECO:0000256" key="1">
    <source>
        <dbReference type="ARBA" id="ARBA00004442"/>
    </source>
</evidence>
<evidence type="ECO:0000256" key="2">
    <source>
        <dbReference type="ARBA" id="ARBA00007613"/>
    </source>
</evidence>
<evidence type="ECO:0000256" key="4">
    <source>
        <dbReference type="ARBA" id="ARBA00022452"/>
    </source>
</evidence>
<feature type="compositionally biased region" description="Pro residues" evidence="8">
    <location>
        <begin position="617"/>
        <end position="626"/>
    </location>
</feature>
<dbReference type="OrthoDB" id="229865at2"/>
<keyword evidence="5" id="KW-0812">Transmembrane</keyword>
<dbReference type="AlphaFoldDB" id="A0A5C5VHC9"/>
<sequence>MVPLRPILGLLVAAGCLLAGGTRCSGDGLLPWIKPEQRTVRVRHPTQLPRAALPDTPPPPTVSAPRWDAPVWNLSLDEAIRTSLSNSEIVRVLAGVAAVSSGRSIYDAAISNAEIDVAQGRFDPTVAVDNFWNRTENPFALIDPGDPQRTLIAGSQSDAYDLDFALSKSNLTGGVWTFGVADNTTRVPGPAPLNPSNSTALDLSYTQPLLQGGGIAVNQAPIVLARINVERSYFQYKSSVQGMVFDVIQAYWSLVSARTVLWARQQQVTQLEFALQLAEAQEAADLLSAGEVAQSKVSLASFRSALIAAKAEVVRRETALRSILRLPVTLQRRVTPSTPPSTEQVQFGWEDLLGMAEQYRPDLIELKLILEADQQRLLQARNGALPQLNAVANYRWNGLEGVMPVGDRVYSSLGENTGWTLGINFSVPIGLRAARAQLRQQELIIARDRANLDQGLQSASFFLAESLQNLDQFYEQYRATLETRAAARKNLEFQIARYQGGLTQYIVVLQAIVSWGDAVSAEADLLALYNIELANLQVQTGTILETHAVFFYEERYRSIGPLGCLGSGRCYPRANPPSDNQNVYPEGDRPSEEYFDLADPLEPLRDLRRRERDVLPPLDPPAPTEPFPDDWPEELPRSPAPRMLQPAGVLPEP</sequence>
<dbReference type="Proteomes" id="UP000316714">
    <property type="component" value="Unassembled WGS sequence"/>
</dbReference>
<evidence type="ECO:0000256" key="3">
    <source>
        <dbReference type="ARBA" id="ARBA00022448"/>
    </source>
</evidence>
<dbReference type="Pfam" id="PF02321">
    <property type="entry name" value="OEP"/>
    <property type="match status" value="2"/>
</dbReference>
<comment type="similarity">
    <text evidence="2">Belongs to the outer membrane factor (OMF) (TC 1.B.17) family.</text>
</comment>
<evidence type="ECO:0000256" key="6">
    <source>
        <dbReference type="ARBA" id="ARBA00023136"/>
    </source>
</evidence>
<feature type="region of interest" description="Disordered" evidence="8">
    <location>
        <begin position="606"/>
        <end position="653"/>
    </location>
</feature>
<evidence type="ECO:0000256" key="5">
    <source>
        <dbReference type="ARBA" id="ARBA00022692"/>
    </source>
</evidence>
<evidence type="ECO:0000313" key="10">
    <source>
        <dbReference type="Proteomes" id="UP000316714"/>
    </source>
</evidence>
<dbReference type="GO" id="GO:0015562">
    <property type="term" value="F:efflux transmembrane transporter activity"/>
    <property type="evidence" value="ECO:0007669"/>
    <property type="project" value="InterPro"/>
</dbReference>
<dbReference type="PROSITE" id="PS51257">
    <property type="entry name" value="PROKAR_LIPOPROTEIN"/>
    <property type="match status" value="1"/>
</dbReference>
<organism evidence="9 10">
    <name type="scientific">Posidoniimonas corsicana</name>
    <dbReference type="NCBI Taxonomy" id="1938618"/>
    <lineage>
        <taxon>Bacteria</taxon>
        <taxon>Pseudomonadati</taxon>
        <taxon>Planctomycetota</taxon>
        <taxon>Planctomycetia</taxon>
        <taxon>Pirellulales</taxon>
        <taxon>Lacipirellulaceae</taxon>
        <taxon>Posidoniimonas</taxon>
    </lineage>
</organism>
<dbReference type="InterPro" id="IPR003423">
    <property type="entry name" value="OMP_efflux"/>
</dbReference>
<dbReference type="InterPro" id="IPR051906">
    <property type="entry name" value="TolC-like"/>
</dbReference>
<evidence type="ECO:0000313" key="9">
    <source>
        <dbReference type="EMBL" id="TWT37135.1"/>
    </source>
</evidence>
<keyword evidence="6" id="KW-0472">Membrane</keyword>